<feature type="transmembrane region" description="Helical" evidence="7">
    <location>
        <begin position="119"/>
        <end position="139"/>
    </location>
</feature>
<evidence type="ECO:0000256" key="1">
    <source>
        <dbReference type="ARBA" id="ARBA00004651"/>
    </source>
</evidence>
<keyword evidence="10" id="KW-1185">Reference proteome</keyword>
<keyword evidence="6 7" id="KW-0472">Membrane</keyword>
<evidence type="ECO:0000259" key="8">
    <source>
        <dbReference type="Pfam" id="PF03458"/>
    </source>
</evidence>
<gene>
    <name evidence="9" type="ORF">QO010_003205</name>
</gene>
<evidence type="ECO:0000313" key="10">
    <source>
        <dbReference type="Proteomes" id="UP001228905"/>
    </source>
</evidence>
<dbReference type="EMBL" id="JAUSVS010000006">
    <property type="protein sequence ID" value="MDQ0465418.1"/>
    <property type="molecule type" value="Genomic_DNA"/>
</dbReference>
<keyword evidence="3" id="KW-1003">Cell membrane</keyword>
<comment type="similarity">
    <text evidence="2">Belongs to the UPF0126 family.</text>
</comment>
<feature type="transmembrane region" description="Helical" evidence="7">
    <location>
        <begin position="34"/>
        <end position="51"/>
    </location>
</feature>
<dbReference type="PANTHER" id="PTHR30506:SF3">
    <property type="entry name" value="UPF0126 INNER MEMBRANE PROTEIN YADS-RELATED"/>
    <property type="match status" value="1"/>
</dbReference>
<dbReference type="RefSeq" id="WP_307350717.1">
    <property type="nucleotide sequence ID" value="NZ_JAUSVS010000006.1"/>
</dbReference>
<feature type="transmembrane region" description="Helical" evidence="7">
    <location>
        <begin position="175"/>
        <end position="196"/>
    </location>
</feature>
<proteinExistence type="inferred from homology"/>
<feature type="domain" description="Glycine transporter" evidence="8">
    <location>
        <begin position="93"/>
        <end position="166"/>
    </location>
</feature>
<evidence type="ECO:0000256" key="4">
    <source>
        <dbReference type="ARBA" id="ARBA00022692"/>
    </source>
</evidence>
<feature type="transmembrane region" description="Helical" evidence="7">
    <location>
        <begin position="63"/>
        <end position="81"/>
    </location>
</feature>
<keyword evidence="5 7" id="KW-1133">Transmembrane helix</keyword>
<dbReference type="InterPro" id="IPR005115">
    <property type="entry name" value="Gly_transporter"/>
</dbReference>
<sequence length="210" mass="21541">MSVIDTAILVLDYAAVAVFGATGALAAARRKHDIVTFAFFSAVTGVGGGTLRDLLIGAPVIWVQRPGYLLVCLAAAVVVWLTGRRTWRFSALLWLDALGMAAYAVVGAAKALGLGVHPIAAAVMGVLTACFGGVIRDVLANEPSVLLRREIYVSAALLGAAVFVGLASLGVDQLLAGGIGFAVALGVRAGAILFGWSLPGFPGPEEEDRP</sequence>
<dbReference type="PANTHER" id="PTHR30506">
    <property type="entry name" value="INNER MEMBRANE PROTEIN"/>
    <property type="match status" value="1"/>
</dbReference>
<dbReference type="Proteomes" id="UP001228905">
    <property type="component" value="Unassembled WGS sequence"/>
</dbReference>
<evidence type="ECO:0000313" key="9">
    <source>
        <dbReference type="EMBL" id="MDQ0465418.1"/>
    </source>
</evidence>
<evidence type="ECO:0000256" key="5">
    <source>
        <dbReference type="ARBA" id="ARBA00022989"/>
    </source>
</evidence>
<comment type="subcellular location">
    <subcellularLocation>
        <location evidence="1">Cell membrane</location>
        <topology evidence="1">Multi-pass membrane protein</topology>
    </subcellularLocation>
</comment>
<dbReference type="Pfam" id="PF03458">
    <property type="entry name" value="Gly_transporter"/>
    <property type="match status" value="2"/>
</dbReference>
<feature type="domain" description="Glycine transporter" evidence="8">
    <location>
        <begin position="10"/>
        <end position="82"/>
    </location>
</feature>
<name>A0ABU0IW91_9CAUL</name>
<evidence type="ECO:0000256" key="3">
    <source>
        <dbReference type="ARBA" id="ARBA00022475"/>
    </source>
</evidence>
<feature type="transmembrane region" description="Helical" evidence="7">
    <location>
        <begin position="6"/>
        <end position="27"/>
    </location>
</feature>
<protein>
    <submittedName>
        <fullName evidence="9">Membrane protein YeiH</fullName>
    </submittedName>
</protein>
<feature type="transmembrane region" description="Helical" evidence="7">
    <location>
        <begin position="151"/>
        <end position="169"/>
    </location>
</feature>
<evidence type="ECO:0000256" key="6">
    <source>
        <dbReference type="ARBA" id="ARBA00023136"/>
    </source>
</evidence>
<comment type="caution">
    <text evidence="9">The sequence shown here is derived from an EMBL/GenBank/DDBJ whole genome shotgun (WGS) entry which is preliminary data.</text>
</comment>
<keyword evidence="4 7" id="KW-0812">Transmembrane</keyword>
<organism evidence="9 10">
    <name type="scientific">Caulobacter ginsengisoli</name>
    <dbReference type="NCBI Taxonomy" id="400775"/>
    <lineage>
        <taxon>Bacteria</taxon>
        <taxon>Pseudomonadati</taxon>
        <taxon>Pseudomonadota</taxon>
        <taxon>Alphaproteobacteria</taxon>
        <taxon>Caulobacterales</taxon>
        <taxon>Caulobacteraceae</taxon>
        <taxon>Caulobacter</taxon>
    </lineage>
</organism>
<accession>A0ABU0IW91</accession>
<evidence type="ECO:0000256" key="2">
    <source>
        <dbReference type="ARBA" id="ARBA00008193"/>
    </source>
</evidence>
<reference evidence="9 10" key="1">
    <citation type="submission" date="2023-07" db="EMBL/GenBank/DDBJ databases">
        <title>Genomic Encyclopedia of Type Strains, Phase IV (KMG-IV): sequencing the most valuable type-strain genomes for metagenomic binning, comparative biology and taxonomic classification.</title>
        <authorList>
            <person name="Goeker M."/>
        </authorList>
    </citation>
    <scope>NUCLEOTIDE SEQUENCE [LARGE SCALE GENOMIC DNA]</scope>
    <source>
        <strain evidence="9 10">DSM 18695</strain>
    </source>
</reference>
<evidence type="ECO:0000256" key="7">
    <source>
        <dbReference type="SAM" id="Phobius"/>
    </source>
</evidence>